<feature type="compositionally biased region" description="Polar residues" evidence="4">
    <location>
        <begin position="1792"/>
        <end position="1805"/>
    </location>
</feature>
<dbReference type="Proteomes" id="UP000694866">
    <property type="component" value="Unplaced"/>
</dbReference>
<comment type="similarity">
    <text evidence="1">Belongs to the VPS13 family.</text>
</comment>
<feature type="region of interest" description="Disordered" evidence="4">
    <location>
        <begin position="1875"/>
        <end position="1903"/>
    </location>
</feature>
<dbReference type="InterPro" id="IPR026854">
    <property type="entry name" value="VPS13_N"/>
</dbReference>
<feature type="compositionally biased region" description="Acidic residues" evidence="4">
    <location>
        <begin position="1880"/>
        <end position="1892"/>
    </location>
</feature>
<evidence type="ECO:0000313" key="9">
    <source>
        <dbReference type="Proteomes" id="UP000694866"/>
    </source>
</evidence>
<evidence type="ECO:0000256" key="1">
    <source>
        <dbReference type="ARBA" id="ARBA00006545"/>
    </source>
</evidence>
<evidence type="ECO:0000256" key="4">
    <source>
        <dbReference type="SAM" id="MobiDB-lite"/>
    </source>
</evidence>
<dbReference type="GO" id="GO:0006869">
    <property type="term" value="P:lipid transport"/>
    <property type="evidence" value="ECO:0007669"/>
    <property type="project" value="UniProtKB-KW"/>
</dbReference>
<dbReference type="InterPro" id="IPR026847">
    <property type="entry name" value="VPS13"/>
</dbReference>
<dbReference type="Pfam" id="PF25036">
    <property type="entry name" value="VPS13_VAB"/>
    <property type="match status" value="1"/>
</dbReference>
<reference evidence="10" key="1">
    <citation type="submission" date="2025-08" db="UniProtKB">
        <authorList>
            <consortium name="RefSeq"/>
        </authorList>
    </citation>
    <scope>IDENTIFICATION</scope>
    <source>
        <strain evidence="10">USDA-PBARC FA_bdor</strain>
        <tissue evidence="10">Whole organism</tissue>
    </source>
</reference>
<feature type="region of interest" description="Disordered" evidence="4">
    <location>
        <begin position="1791"/>
        <end position="1829"/>
    </location>
</feature>
<dbReference type="Pfam" id="PF25033">
    <property type="entry name" value="VPS13_M"/>
    <property type="match status" value="1"/>
</dbReference>
<feature type="domain" description="Vacuolar protein sorting-associated protein 13 VPS13 adaptor binding" evidence="7">
    <location>
        <begin position="2096"/>
        <end position="2614"/>
    </location>
</feature>
<accession>A0A9R1T6D8</accession>
<dbReference type="InterPro" id="IPR009543">
    <property type="entry name" value="VPS13_VAB"/>
</dbReference>
<dbReference type="PANTHER" id="PTHR16166">
    <property type="entry name" value="VACUOLAR PROTEIN SORTING-ASSOCIATED PROTEIN VPS13"/>
    <property type="match status" value="1"/>
</dbReference>
<evidence type="ECO:0000259" key="7">
    <source>
        <dbReference type="Pfam" id="PF25036"/>
    </source>
</evidence>
<dbReference type="InterPro" id="IPR056748">
    <property type="entry name" value="VPS13-like_C"/>
</dbReference>
<protein>
    <submittedName>
        <fullName evidence="10">Vacuolar protein sorting-associated protein 13C</fullName>
    </submittedName>
</protein>
<feature type="region of interest" description="Disordered" evidence="4">
    <location>
        <begin position="2655"/>
        <end position="2700"/>
    </location>
</feature>
<evidence type="ECO:0000259" key="8">
    <source>
        <dbReference type="Pfam" id="PF25037"/>
    </source>
</evidence>
<keyword evidence="3" id="KW-0445">Lipid transport</keyword>
<evidence type="ECO:0000259" key="6">
    <source>
        <dbReference type="Pfam" id="PF25033"/>
    </source>
</evidence>
<feature type="domain" description="Chorein N-terminal" evidence="5">
    <location>
        <begin position="22"/>
        <end position="346"/>
    </location>
</feature>
<keyword evidence="9" id="KW-1185">Reference proteome</keyword>
<feature type="domain" description="Intermembrane lipid transfer protein VPS13-like C-terminal" evidence="8">
    <location>
        <begin position="3244"/>
        <end position="3349"/>
    </location>
</feature>
<evidence type="ECO:0000313" key="10">
    <source>
        <dbReference type="RefSeq" id="XP_011303575.1"/>
    </source>
</evidence>
<organism evidence="9 10">
    <name type="scientific">Fopius arisanus</name>
    <dbReference type="NCBI Taxonomy" id="64838"/>
    <lineage>
        <taxon>Eukaryota</taxon>
        <taxon>Metazoa</taxon>
        <taxon>Ecdysozoa</taxon>
        <taxon>Arthropoda</taxon>
        <taxon>Hexapoda</taxon>
        <taxon>Insecta</taxon>
        <taxon>Pterygota</taxon>
        <taxon>Neoptera</taxon>
        <taxon>Endopterygota</taxon>
        <taxon>Hymenoptera</taxon>
        <taxon>Apocrita</taxon>
        <taxon>Ichneumonoidea</taxon>
        <taxon>Braconidae</taxon>
        <taxon>Opiinae</taxon>
        <taxon>Fopius</taxon>
    </lineage>
</organism>
<dbReference type="KEGG" id="fas:105266838"/>
<evidence type="ECO:0000256" key="2">
    <source>
        <dbReference type="ARBA" id="ARBA00022448"/>
    </source>
</evidence>
<sequence length="3393" mass="385372">MNVSLHFHEQSPRESLKTEKFQDIYIVAVPSMSGNYDEEIQKRLTRATKRKLLEDLEGDGLLPSGLPSGLLDSLMASLIKNFQITVTNVHVRYEEKFSCSSRMACGLCIQSFSIATTNNKWKPGVTPPTSTSIYQLIRVESLSLYLNPNGSPSLEFYPNPWDFQNLVEWKAIMHRSLRTFSINTEEFDFLIKPFTTKIKVIVNQSSTGQPSRMLVDIVLQDVAMQLSEGQFSCFCKLWRSLQQGPVERNRLTQRSHPTCLLRENPRAWWRYALTAVLEQNIRPYTWEYIKNHRRNYKKYKETFMQTLIRPNDTELKLDLQKYEDCLSILNIIIAREEGKIELKKREPDCVTVETLNSNIKLLVNLERLQEVSGVPVSPKSLKNHCEDLAKLKLEPFPNSIERKYNFTLANWSFSLLTSDSSSREREILVVTMGQFLMSIETRPQLSAFKISARAESLVLEGASSVENDLVPLVTADNILTGNTASNFLAIDFEKNPKDSDFNYEVNVRLEAFEVTYHDFAMREIINYFKRNKPNVSHFVWSMQKAYGRTRKKFLGVVSSIMNRRLRVNLKLDVKGPYIVFPDGGSHHPLCGNIIILDLGRLTLKTELQPPEVQLEDATLMELEELLYDRIHVVLSDTQVLICHSGDDWRDSRNLKDSDFHIVPKIQANVTISFSIKPDYRLLPRLKLNVSISTVKFNVSKHKLVCLNDFLSQVSIPHPQDLEDLRRSLLRVQENVSECLVTSTRELTKIRTIVALASFVIIRKKSDYGVNGIEPLKTDSERSVVSSEFSEEDLEQWIKSVNFSGFDDNISPHNNVNVLLRIVIGELSIHASYSKSNPDSSGNSCHTREKPYLILRLCTIYLESALMEFGPALQFGVGTIVLADKTNAGITGSYLELVSGDGNYDVVGVAYRKVRANCPDFKTHFKSIEQSLVVNTRNINVVFHKQAFVKLNDYLEDLLHIPFSYNAGKIPSLLEVIKYLRGLFRKREADPPVPAGAIKLSYSARLNSLLLKLCTKDMDLLEIRVNSIESDCIYNANERMILRAHVGGISIEDLSDITLYSKILSTEDDKLLDLKYVRHAPKLYSSKMTDVNLSGDDDVKTDGSFKLSLGKINFVVLSEVFRNCRHFGEPFGHLLGGIFPNGLSRIFVNWSVEELRKSPTKLHISIDLQGPTFLFPQKRDLPNTLVLDLGLLTIENFFKRNGSDEIVVDNLLVKLEAVVVSRAIMTLAGVLKVQEPIVEHVEVRLDVKRNIECWRGGAQVYGLCEVVGSVEQLVVNLSRKDLAGILNIWEDNIGKIVRMKAEASGDFSQGYCGGDATMRKLEVFFTNEEHPVCEVNMKVSFDGLQVNLFSDSDEVLSSPVRDLNNGLGKLNLGEVMLSFELYSNRSMSMKISLRTCTLEDTRKEPAVIRKIIQSPAKSAGLNFESVISVSEPPVFDFTFTQAPAGDKCIDMLIEETRVNLSIPFFLQLTKYFVESLPTEQIDRGVINEAYEGNNHVDDLKTKPPQLIIEQPMELEEQSGTSVSIRIRKPEILLFGDLKASNAHAILVQAELMIESSRHLGSSSVVCSFSNVCAKSKSQERFRRQPPQWVLRPCDIDVCSREKSTDDQGQIILEVSSVDIHLSAGTVCTLNQILRDASEILKIIDAKFESKNDFTEIIGYADLWSPKKIFSSPYRGNPNGHWEMLSPRAPPMEDPAVNLIKILSLKPFEIHVILEMEDTVERIPMVKAEIELGASITSLNSTYKFDSSFKIHAFCYNASRGSWEPFIELCTKDDVTYYPWELSIKVYQAESHELNSCPSPNPNQTKNPMKRSTSRKKRNNQNSTEDDQSNEDMLFIHPDTAQMCSKVSLHEYSFEHDEDSDSNEDEAPEKLARSFSHLFTNDETDEDDDDDTDSDTSSKCEDEGLELTPEHVVSTRKLSYSTVKPLTRALTEPSPLANYIVISAEDRINFTVTQNTITILDIILNIFTKNQTGIPIVPTNAGKLSLINEIGHASRIELIAEEKGTDSVSRILAWKEFNPLNSPTSAPSTPDSEFCMSEHFMESAFTEDSTTTTTSLNGPVIFPDDSPVHIYNSMTEESLRIHIDTFEDTMIYCPKWQGTKLIRLRPTKNSVTYHLIVEVSTDHQLHRTITVRAPLQVKNETCYALGLYYKKKMAVDLDLDSYLNGEASNPFDDSMRITVIEPHDVYNVPMYITYHFTIHLAPVHFTKFEVSPVGISWKELSDHMNSPKDIYCTSTSAIFGVKVFCSENSKYSKYQWANSGQVPQYLITIVPPLVFDNKLPFVVDINVPSIEYEVRIEPGQRIDVYNIRCDADTTINFKIQNYLSTQWAGTFKLSSELDRKLVKMFADGETDAVWRPFVLCVELNKSTSWTVVIYSEYWIINKTGLPLKLQETLSNTVEIPDEELIVFSQRKNRRKPVMLKIHQSDWSLPFSLDAINSMSLIACKDMERRRKYRILTEIVDSSLSPTFTRIITFLPYFFIKNTTKRALRFMEENEDADLWNDLLPGQGTAFWPYTDSLRMRVKWKNSQLVSQHFSLTSSGKIVLRMENGSALCVDIDGGNSSPYCITFERYVSGDAPVRVDNLCEDLFLKLNQSDLGQVALLSPYQSLLYTWDDPTESRELIWNVYNTKTKGYPAIFEADGFGQEVVTFRTLKRSPEMVYSSGSRRGRNTRGKSRTESHESQRSVDHDDSSSASSDEDSTLEDDKIDKLDKIKQVQKIQKNKTIIYWISYLEKRQRVLTFTQDEHIFLKMRAAVDPEYSRTEVFLGLSGVGISIVADDCTVSRTSSRELAYASVTDSSAHWEVDIGKRWKSLTLELNAWLEDKYRTSAESAKLDNSIDVNFSKMHITKPFFGKLRRTYCPGIWMHLRRSNTLTYLQGYIHRVQVDDQKTDSVFPVVLRPGGKRCWGNGLGGRMKHSLEFCLVRQARATCNVFKRIQVVLREMHVNLQEEFLVGLVQELIPKNRDESKTSLAGRLKADLANVYFPLGGENRCGRGDFVESLYVAPVKVHVKLLASAEGREEVSGFGGVFDYASKGSFLKQAEFRLPQFERTILRTGLGKLSEDLWKGYCTEIRHQFNVTVQGITVLGNPFGYNFKAPGDAFYDTDGLHLQGDETAEKLSHSVCCLLGYSSMDGLQAPLISLNHLEQDCQGGMRPKVSRFESTDTPLSALTLDRSYSIGVELEMSGLIVKPTDNTHQEELKYSLKELGKGILSLAKLEDGKSSLRIEPGLILDTIKRAQERGYNFVSRVRFPRYINPYSTVELYSTYKARGMYLLNTITKSEYQNSETYWAHAALSSDGKHIALVSLQKIYLLEKRCSIWASWNVAWSIETKELTEAPTISENKLILHVNKPQQPQIMSQSPPDWYLECNDITTLEWLSKKINTAMILNLINSRCRTV</sequence>
<name>A0A9R1T6D8_9HYME</name>
<keyword evidence="2" id="KW-0813">Transport</keyword>
<dbReference type="GeneID" id="105266838"/>
<dbReference type="Pfam" id="PF12624">
    <property type="entry name" value="VPS13_N"/>
    <property type="match status" value="2"/>
</dbReference>
<feature type="domain" description="VPS13-like middle region" evidence="6">
    <location>
        <begin position="1012"/>
        <end position="1812"/>
    </location>
</feature>
<dbReference type="OrthoDB" id="428159at2759"/>
<proteinExistence type="inferred from homology"/>
<dbReference type="Pfam" id="PF25037">
    <property type="entry name" value="VPS13_C"/>
    <property type="match status" value="1"/>
</dbReference>
<feature type="compositionally biased region" description="Basic and acidic residues" evidence="4">
    <location>
        <begin position="2671"/>
        <end position="2687"/>
    </location>
</feature>
<dbReference type="GO" id="GO:0045053">
    <property type="term" value="P:protein retention in Golgi apparatus"/>
    <property type="evidence" value="ECO:0007669"/>
    <property type="project" value="TreeGrafter"/>
</dbReference>
<dbReference type="InterPro" id="IPR056747">
    <property type="entry name" value="VPS13-like_M"/>
</dbReference>
<feature type="compositionally biased region" description="Basic residues" evidence="4">
    <location>
        <begin position="1806"/>
        <end position="1817"/>
    </location>
</feature>
<evidence type="ECO:0000259" key="5">
    <source>
        <dbReference type="Pfam" id="PF12624"/>
    </source>
</evidence>
<dbReference type="PANTHER" id="PTHR16166:SF93">
    <property type="entry name" value="INTERMEMBRANE LIPID TRANSFER PROTEIN VPS13"/>
    <property type="match status" value="1"/>
</dbReference>
<evidence type="ECO:0000256" key="3">
    <source>
        <dbReference type="ARBA" id="ARBA00023055"/>
    </source>
</evidence>
<dbReference type="RefSeq" id="XP_011303575.1">
    <property type="nucleotide sequence ID" value="XM_011305273.1"/>
</dbReference>
<gene>
    <name evidence="10" type="primary">LOC105266838</name>
</gene>
<dbReference type="GO" id="GO:0006623">
    <property type="term" value="P:protein targeting to vacuole"/>
    <property type="evidence" value="ECO:0007669"/>
    <property type="project" value="TreeGrafter"/>
</dbReference>
<feature type="domain" description="Chorein N-terminal" evidence="5">
    <location>
        <begin position="402"/>
        <end position="717"/>
    </location>
</feature>